<comment type="caution">
    <text evidence="9">The sequence shown here is derived from an EMBL/GenBank/DDBJ whole genome shotgun (WGS) entry which is preliminary data.</text>
</comment>
<evidence type="ECO:0000256" key="6">
    <source>
        <dbReference type="ARBA" id="ARBA00040778"/>
    </source>
</evidence>
<keyword evidence="5 8" id="KW-0472">Membrane</keyword>
<evidence type="ECO:0000256" key="3">
    <source>
        <dbReference type="ARBA" id="ARBA00022692"/>
    </source>
</evidence>
<comment type="similarity">
    <text evidence="2">Belongs to the Tim17/Tim22/Tim23 family.</text>
</comment>
<protein>
    <recommendedName>
        <fullName evidence="6">Complex I assembly factor TIMMDC1, mitochondrial</fullName>
    </recommendedName>
    <alternativeName>
        <fullName evidence="7">Translocase of inner mitochondrial membrane domain-containing protein 1</fullName>
    </alternativeName>
</protein>
<name>A0AAV7IGZ9_COTGL</name>
<feature type="transmembrane region" description="Helical" evidence="8">
    <location>
        <begin position="126"/>
        <end position="147"/>
    </location>
</feature>
<keyword evidence="10" id="KW-1185">Reference proteome</keyword>
<dbReference type="Pfam" id="PF02466">
    <property type="entry name" value="Tim17"/>
    <property type="match status" value="1"/>
</dbReference>
<sequence>MACIFLRRFHPERLAFIGLLTTDPDYDQVVGSSILDEEPKTGVDGLRRVFVPGKYGELSAEFTTLIHMSSASIFLGAGFGALRQARTAFLNFIENNDATKFQNHLEAKRQLQHRVTLAMGTGAAKWGYRIGMFSTIFLTTSTAVAAWRGEDGVLEYVIAGMTAGGLFKVNMGVKGFIAGSLIGAFVGSITGLFFDGLFWISGTSMRSLQETQKKIAELREDGLRKQRDEYLNKEYGEVRNIVVGQENKSEGA</sequence>
<keyword evidence="4 8" id="KW-1133">Transmembrane helix</keyword>
<evidence type="ECO:0000256" key="1">
    <source>
        <dbReference type="ARBA" id="ARBA00004141"/>
    </source>
</evidence>
<dbReference type="Proteomes" id="UP000826195">
    <property type="component" value="Unassembled WGS sequence"/>
</dbReference>
<feature type="transmembrane region" description="Helical" evidence="8">
    <location>
        <begin position="176"/>
        <end position="200"/>
    </location>
</feature>
<organism evidence="9 10">
    <name type="scientific">Cotesia glomerata</name>
    <name type="common">Lepidopteran parasitic wasp</name>
    <name type="synonym">Apanteles glomeratus</name>
    <dbReference type="NCBI Taxonomy" id="32391"/>
    <lineage>
        <taxon>Eukaryota</taxon>
        <taxon>Metazoa</taxon>
        <taxon>Ecdysozoa</taxon>
        <taxon>Arthropoda</taxon>
        <taxon>Hexapoda</taxon>
        <taxon>Insecta</taxon>
        <taxon>Pterygota</taxon>
        <taxon>Neoptera</taxon>
        <taxon>Endopterygota</taxon>
        <taxon>Hymenoptera</taxon>
        <taxon>Apocrita</taxon>
        <taxon>Ichneumonoidea</taxon>
        <taxon>Braconidae</taxon>
        <taxon>Microgastrinae</taxon>
        <taxon>Cotesia</taxon>
    </lineage>
</organism>
<accession>A0AAV7IGZ9</accession>
<evidence type="ECO:0000256" key="8">
    <source>
        <dbReference type="SAM" id="Phobius"/>
    </source>
</evidence>
<keyword evidence="3 8" id="KW-0812">Transmembrane</keyword>
<dbReference type="AlphaFoldDB" id="A0AAV7IGZ9"/>
<dbReference type="GO" id="GO:0005739">
    <property type="term" value="C:mitochondrion"/>
    <property type="evidence" value="ECO:0007669"/>
    <property type="project" value="TreeGrafter"/>
</dbReference>
<reference evidence="9 10" key="1">
    <citation type="journal article" date="2021" name="J. Hered.">
        <title>A chromosome-level genome assembly of the parasitoid wasp, Cotesia glomerata (Hymenoptera: Braconidae).</title>
        <authorList>
            <person name="Pinto B.J."/>
            <person name="Weis J.J."/>
            <person name="Gamble T."/>
            <person name="Ode P.J."/>
            <person name="Paul R."/>
            <person name="Zaspel J.M."/>
        </authorList>
    </citation>
    <scope>NUCLEOTIDE SEQUENCE [LARGE SCALE GENOMIC DNA]</scope>
    <source>
        <strain evidence="9">CgM1</strain>
    </source>
</reference>
<dbReference type="PANTHER" id="PTHR13002">
    <property type="entry name" value="C3ORF1 PROTEIN-RELATED"/>
    <property type="match status" value="1"/>
</dbReference>
<dbReference type="GO" id="GO:0032981">
    <property type="term" value="P:mitochondrial respiratory chain complex I assembly"/>
    <property type="evidence" value="ECO:0007669"/>
    <property type="project" value="InterPro"/>
</dbReference>
<evidence type="ECO:0000313" key="9">
    <source>
        <dbReference type="EMBL" id="KAH0550326.1"/>
    </source>
</evidence>
<gene>
    <name evidence="9" type="ORF">KQX54_018731</name>
</gene>
<dbReference type="GO" id="GO:0016020">
    <property type="term" value="C:membrane"/>
    <property type="evidence" value="ECO:0007669"/>
    <property type="project" value="UniProtKB-SubCell"/>
</dbReference>
<evidence type="ECO:0000313" key="10">
    <source>
        <dbReference type="Proteomes" id="UP000826195"/>
    </source>
</evidence>
<evidence type="ECO:0000256" key="4">
    <source>
        <dbReference type="ARBA" id="ARBA00022989"/>
    </source>
</evidence>
<dbReference type="InterPro" id="IPR055299">
    <property type="entry name" value="TIMMDC1"/>
</dbReference>
<dbReference type="PANTHER" id="PTHR13002:SF1">
    <property type="entry name" value="COMPLEX I ASSEMBLY FACTOR TIMMDC1, MITOCHONDRIAL"/>
    <property type="match status" value="1"/>
</dbReference>
<evidence type="ECO:0000256" key="2">
    <source>
        <dbReference type="ARBA" id="ARBA00008444"/>
    </source>
</evidence>
<comment type="subcellular location">
    <subcellularLocation>
        <location evidence="1">Membrane</location>
        <topology evidence="1">Multi-pass membrane protein</topology>
    </subcellularLocation>
</comment>
<evidence type="ECO:0000256" key="7">
    <source>
        <dbReference type="ARBA" id="ARBA00041344"/>
    </source>
</evidence>
<evidence type="ECO:0000256" key="5">
    <source>
        <dbReference type="ARBA" id="ARBA00023136"/>
    </source>
</evidence>
<proteinExistence type="inferred from homology"/>
<dbReference type="EMBL" id="JAHXZJ010001864">
    <property type="protein sequence ID" value="KAH0550326.1"/>
    <property type="molecule type" value="Genomic_DNA"/>
</dbReference>